<protein>
    <submittedName>
        <fullName evidence="1">Uncharacterized protein</fullName>
    </submittedName>
</protein>
<dbReference type="AlphaFoldDB" id="A0A0L8J9F5"/>
<evidence type="ECO:0000313" key="1">
    <source>
        <dbReference type="EMBL" id="KOG10270.1"/>
    </source>
</evidence>
<accession>A0A0L8J9F5</accession>
<name>A0A0L8J9F5_STRVR</name>
<sequence>MALDAGGGGALLDESGVVDDQHTAVGPKTFGDVGLQVVADLVRVPAAAGHQSLKAVRCGVTRVFGKLPAVLAADLAQEPTDIVACSPPGFHPREPGSDPQDKISKFIVPGVL</sequence>
<dbReference type="Proteomes" id="UP000037023">
    <property type="component" value="Unassembled WGS sequence"/>
</dbReference>
<proteinExistence type="predicted"/>
<evidence type="ECO:0000313" key="2">
    <source>
        <dbReference type="Proteomes" id="UP000037023"/>
    </source>
</evidence>
<comment type="caution">
    <text evidence="1">The sequence shown here is derived from an EMBL/GenBank/DDBJ whole genome shotgun (WGS) entry which is preliminary data.</text>
</comment>
<dbReference type="EMBL" id="LGUP01000394">
    <property type="protein sequence ID" value="KOG10270.1"/>
    <property type="molecule type" value="Genomic_DNA"/>
</dbReference>
<gene>
    <name evidence="1" type="ORF">ADK34_35640</name>
</gene>
<reference evidence="1 2" key="1">
    <citation type="submission" date="2015-06" db="EMBL/GenBank/DDBJ databases">
        <authorList>
            <person name="Hoefler B.C."/>
            <person name="Straight P.D."/>
        </authorList>
    </citation>
    <scope>NUCLEOTIDE SEQUENCE [LARGE SCALE GENOMIC DNA]</scope>
    <source>
        <strain evidence="1 2">NRRL 3427</strain>
    </source>
</reference>
<organism evidence="1 2">
    <name type="scientific">Streptomyces viridochromogenes</name>
    <dbReference type="NCBI Taxonomy" id="1938"/>
    <lineage>
        <taxon>Bacteria</taxon>
        <taxon>Bacillati</taxon>
        <taxon>Actinomycetota</taxon>
        <taxon>Actinomycetes</taxon>
        <taxon>Kitasatosporales</taxon>
        <taxon>Streptomycetaceae</taxon>
        <taxon>Streptomyces</taxon>
    </lineage>
</organism>
<dbReference type="PATRIC" id="fig|1938.6.peg.7694"/>